<protein>
    <submittedName>
        <fullName evidence="2">Uncharacterized protein</fullName>
    </submittedName>
</protein>
<evidence type="ECO:0000313" key="2">
    <source>
        <dbReference type="EMBL" id="EIM28600.1"/>
    </source>
</evidence>
<name>I4YXA8_9HYPH</name>
<dbReference type="PATRIC" id="fig|864069.3.peg.2962"/>
<sequence length="106" mass="11883">MDAMLTHRLIFGYPLDVLLPSLALGLTLLALILGLAALFRKDHYRARPLFTENEREFHRRLLSALPSYEVAPEVSKWPKALTHKGGGGISLRRIKLGDVPGKFYVS</sequence>
<dbReference type="STRING" id="864069.MicloDRAFT_00027380"/>
<organism evidence="2 3">
    <name type="scientific">Microvirga lotononidis</name>
    <dbReference type="NCBI Taxonomy" id="864069"/>
    <lineage>
        <taxon>Bacteria</taxon>
        <taxon>Pseudomonadati</taxon>
        <taxon>Pseudomonadota</taxon>
        <taxon>Alphaproteobacteria</taxon>
        <taxon>Hyphomicrobiales</taxon>
        <taxon>Methylobacteriaceae</taxon>
        <taxon>Microvirga</taxon>
    </lineage>
</organism>
<keyword evidence="1" id="KW-0472">Membrane</keyword>
<keyword evidence="1" id="KW-0812">Transmembrane</keyword>
<dbReference type="EMBL" id="JH660644">
    <property type="protein sequence ID" value="EIM28600.1"/>
    <property type="molecule type" value="Genomic_DNA"/>
</dbReference>
<evidence type="ECO:0000256" key="1">
    <source>
        <dbReference type="SAM" id="Phobius"/>
    </source>
</evidence>
<dbReference type="Proteomes" id="UP000003947">
    <property type="component" value="Unassembled WGS sequence"/>
</dbReference>
<evidence type="ECO:0000313" key="3">
    <source>
        <dbReference type="Proteomes" id="UP000003947"/>
    </source>
</evidence>
<feature type="transmembrane region" description="Helical" evidence="1">
    <location>
        <begin position="17"/>
        <end position="39"/>
    </location>
</feature>
<accession>I4YXA8</accession>
<dbReference type="AlphaFoldDB" id="I4YXA8"/>
<proteinExistence type="predicted"/>
<dbReference type="HOGENOM" id="CLU_2220126_0_0_5"/>
<gene>
    <name evidence="2" type="ORF">MicloDRAFT_00027380</name>
</gene>
<keyword evidence="1" id="KW-1133">Transmembrane helix</keyword>
<reference evidence="2 3" key="1">
    <citation type="submission" date="2012-02" db="EMBL/GenBank/DDBJ databases">
        <title>Improved High-Quality Draft sequence of Microvirga sp. WSM3557.</title>
        <authorList>
            <consortium name="US DOE Joint Genome Institute"/>
            <person name="Lucas S."/>
            <person name="Han J."/>
            <person name="Lapidus A."/>
            <person name="Cheng J.-F."/>
            <person name="Goodwin L."/>
            <person name="Pitluck S."/>
            <person name="Peters L."/>
            <person name="Zhang X."/>
            <person name="Detter J.C."/>
            <person name="Han C."/>
            <person name="Tapia R."/>
            <person name="Land M."/>
            <person name="Hauser L."/>
            <person name="Kyrpides N."/>
            <person name="Ivanova N."/>
            <person name="Pagani I."/>
            <person name="Brau L."/>
            <person name="Yates R."/>
            <person name="O'Hara G."/>
            <person name="Rui T."/>
            <person name="Howieson J."/>
            <person name="Reeve W."/>
            <person name="Woyke T."/>
        </authorList>
    </citation>
    <scope>NUCLEOTIDE SEQUENCE [LARGE SCALE GENOMIC DNA]</scope>
    <source>
        <strain evidence="2 3">WSM3557</strain>
    </source>
</reference>
<dbReference type="RefSeq" id="WP_009491880.1">
    <property type="nucleotide sequence ID" value="NZ_CP141049.1"/>
</dbReference>
<keyword evidence="3" id="KW-1185">Reference proteome</keyword>
<dbReference type="OrthoDB" id="6882268at2"/>